<sequence length="172" mass="19939">MIFTINFWSFVISILAFLAAIYAIVYTHIQNKTILLISNGFYDKREQDPFILGFTVKNLSSKPLKLTHLTMKDEKNNELILIKDFTPTATFSVGNSRFSIPTQDIIGDYWYGAPLSRTELLQPNSELEFKYYVETRPPNYIDVILNFETFGFFKNVKTKKLSVVLTNQENKD</sequence>
<protein>
    <submittedName>
        <fullName evidence="1">Uncharacterized protein</fullName>
    </submittedName>
</protein>
<evidence type="ECO:0000313" key="2">
    <source>
        <dbReference type="Proteomes" id="UP000270190"/>
    </source>
</evidence>
<dbReference type="EMBL" id="OUNC01000013">
    <property type="protein sequence ID" value="SPP28431.1"/>
    <property type="molecule type" value="Genomic_DNA"/>
</dbReference>
<dbReference type="Proteomes" id="UP000270190">
    <property type="component" value="Unassembled WGS sequence"/>
</dbReference>
<accession>A0A2X0S901</accession>
<gene>
    <name evidence="1" type="ORF">BTBSAS_200018</name>
</gene>
<reference evidence="2" key="1">
    <citation type="submission" date="2018-04" db="EMBL/GenBank/DDBJ databases">
        <authorList>
            <person name="Illikoud N."/>
        </authorList>
    </citation>
    <scope>NUCLEOTIDE SEQUENCE [LARGE SCALE GENOMIC DNA]</scope>
</reference>
<evidence type="ECO:0000313" key="1">
    <source>
        <dbReference type="EMBL" id="SPP28431.1"/>
    </source>
</evidence>
<dbReference type="RefSeq" id="WP_120487786.1">
    <property type="nucleotide sequence ID" value="NZ_OUNC01000013.1"/>
</dbReference>
<organism evidence="1 2">
    <name type="scientific">Brochothrix thermosphacta</name>
    <name type="common">Microbacterium thermosphactum</name>
    <dbReference type="NCBI Taxonomy" id="2756"/>
    <lineage>
        <taxon>Bacteria</taxon>
        <taxon>Bacillati</taxon>
        <taxon>Bacillota</taxon>
        <taxon>Bacilli</taxon>
        <taxon>Bacillales</taxon>
        <taxon>Listeriaceae</taxon>
        <taxon>Brochothrix</taxon>
    </lineage>
</organism>
<proteinExistence type="predicted"/>
<name>A0A2X0S901_BROTH</name>
<dbReference type="AlphaFoldDB" id="A0A2X0S901"/>